<feature type="domain" description="FAD dependent oxidoreductase" evidence="3">
    <location>
        <begin position="2"/>
        <end position="397"/>
    </location>
</feature>
<sequence length="408" mass="44663">MRVIVIGAGVVGITTAWYLTAHGHEVTVIERHAGPAQEASFGNAGGICPSFAGPWAAPGMPFKAAKWLFDEFPPLKIRPKADLAQWRWLFQFLLNCRAERFADNKRRMQRVAHYSRHCLNELVHELALDFDFATDGVLQVFQTEEEAEGGRRAAEVLDGLGIAHRLVEPQEIATLEPALARSGLAFTAGLHLPQDGTGDSHKFTLALTRRLEERGCRFVFSCDASDFKRDGNRVTGLQTASGEMTADAYVIAAGAYAPMLCRKVGLRLPVYPVKGYSITAPIVSAEAAPLSSVMDEHSKVMITRLGDRLRAAGVAEIAGYDRSLPEAARRGLTDRVRMLFPEAVDYDEAQFWCGFRPMTPAGPARVGKTRLDNLFLNAGHGSNGWTQSCGTSRILADIICGRRPDIQP</sequence>
<dbReference type="SUPFAM" id="SSF54373">
    <property type="entry name" value="FAD-linked reductases, C-terminal domain"/>
    <property type="match status" value="1"/>
</dbReference>
<dbReference type="Gene3D" id="3.30.9.10">
    <property type="entry name" value="D-Amino Acid Oxidase, subunit A, domain 2"/>
    <property type="match status" value="1"/>
</dbReference>
<dbReference type="SUPFAM" id="SSF51905">
    <property type="entry name" value="FAD/NAD(P)-binding domain"/>
    <property type="match status" value="1"/>
</dbReference>
<dbReference type="InterPro" id="IPR006076">
    <property type="entry name" value="FAD-dep_OxRdtase"/>
</dbReference>
<organism evidence="4 5">
    <name type="scientific">Jiella mangrovi</name>
    <dbReference type="NCBI Taxonomy" id="2821407"/>
    <lineage>
        <taxon>Bacteria</taxon>
        <taxon>Pseudomonadati</taxon>
        <taxon>Pseudomonadota</taxon>
        <taxon>Alphaproteobacteria</taxon>
        <taxon>Hyphomicrobiales</taxon>
        <taxon>Aurantimonadaceae</taxon>
        <taxon>Jiella</taxon>
    </lineage>
</organism>
<dbReference type="RefSeq" id="WP_209594620.1">
    <property type="nucleotide sequence ID" value="NZ_JAGJCF010000006.1"/>
</dbReference>
<keyword evidence="2" id="KW-0560">Oxidoreductase</keyword>
<name>A0ABS4BIZ1_9HYPH</name>
<dbReference type="PANTHER" id="PTHR13847">
    <property type="entry name" value="SARCOSINE DEHYDROGENASE-RELATED"/>
    <property type="match status" value="1"/>
</dbReference>
<gene>
    <name evidence="4" type="ORF">J6595_11110</name>
</gene>
<dbReference type="Pfam" id="PF01266">
    <property type="entry name" value="DAO"/>
    <property type="match status" value="1"/>
</dbReference>
<reference evidence="4 5" key="1">
    <citation type="submission" date="2021-04" db="EMBL/GenBank/DDBJ databases">
        <title>Whole genome sequence of Jiella sp. KSK16Y-1.</title>
        <authorList>
            <person name="Tuo L."/>
        </authorList>
    </citation>
    <scope>NUCLEOTIDE SEQUENCE [LARGE SCALE GENOMIC DNA]</scope>
    <source>
        <strain evidence="4 5">KSK16Y-1</strain>
    </source>
</reference>
<evidence type="ECO:0000256" key="2">
    <source>
        <dbReference type="ARBA" id="ARBA00023002"/>
    </source>
</evidence>
<evidence type="ECO:0000259" key="3">
    <source>
        <dbReference type="Pfam" id="PF01266"/>
    </source>
</evidence>
<dbReference type="InterPro" id="IPR036188">
    <property type="entry name" value="FAD/NAD-bd_sf"/>
</dbReference>
<comment type="similarity">
    <text evidence="1">Belongs to the DadA oxidoreductase family.</text>
</comment>
<evidence type="ECO:0000313" key="4">
    <source>
        <dbReference type="EMBL" id="MBP0616131.1"/>
    </source>
</evidence>
<protein>
    <submittedName>
        <fullName evidence="4">D-amino acid dehydrogenase</fullName>
    </submittedName>
</protein>
<proteinExistence type="inferred from homology"/>
<keyword evidence="5" id="KW-1185">Reference proteome</keyword>
<evidence type="ECO:0000256" key="1">
    <source>
        <dbReference type="ARBA" id="ARBA00009410"/>
    </source>
</evidence>
<dbReference type="Proteomes" id="UP000678276">
    <property type="component" value="Unassembled WGS sequence"/>
</dbReference>
<dbReference type="PANTHER" id="PTHR13847:SF280">
    <property type="entry name" value="D-AMINO ACID DEHYDROGENASE"/>
    <property type="match status" value="1"/>
</dbReference>
<comment type="caution">
    <text evidence="4">The sequence shown here is derived from an EMBL/GenBank/DDBJ whole genome shotgun (WGS) entry which is preliminary data.</text>
</comment>
<dbReference type="Gene3D" id="3.50.50.60">
    <property type="entry name" value="FAD/NAD(P)-binding domain"/>
    <property type="match status" value="2"/>
</dbReference>
<dbReference type="NCBIfam" id="NF001933">
    <property type="entry name" value="PRK00711.1"/>
    <property type="match status" value="1"/>
</dbReference>
<dbReference type="EMBL" id="JAGJCF010000006">
    <property type="protein sequence ID" value="MBP0616131.1"/>
    <property type="molecule type" value="Genomic_DNA"/>
</dbReference>
<accession>A0ABS4BIZ1</accession>
<evidence type="ECO:0000313" key="5">
    <source>
        <dbReference type="Proteomes" id="UP000678276"/>
    </source>
</evidence>